<dbReference type="PANTHER" id="PTHR21180">
    <property type="entry name" value="ENDONUCLEASE/EXONUCLEASE/PHOSPHATASE FAMILY DOMAIN-CONTAINING PROTEIN 1"/>
    <property type="match status" value="1"/>
</dbReference>
<dbReference type="SUPFAM" id="SSF47781">
    <property type="entry name" value="RuvA domain 2-like"/>
    <property type="match status" value="2"/>
</dbReference>
<proteinExistence type="predicted"/>
<protein>
    <submittedName>
        <fullName evidence="1">Helix-hairpin-helix domain-containing protein</fullName>
    </submittedName>
</protein>
<dbReference type="PANTHER" id="PTHR21180:SF32">
    <property type="entry name" value="ENDONUCLEASE_EXONUCLEASE_PHOSPHATASE FAMILY DOMAIN-CONTAINING PROTEIN 1"/>
    <property type="match status" value="1"/>
</dbReference>
<dbReference type="InterPro" id="IPR010994">
    <property type="entry name" value="RuvA_2-like"/>
</dbReference>
<dbReference type="RefSeq" id="WP_257498060.1">
    <property type="nucleotide sequence ID" value="NZ_CP102382.1"/>
</dbReference>
<name>A0ABY5NNM6_9FLAO</name>
<dbReference type="Gene3D" id="1.10.150.320">
    <property type="entry name" value="Photosystem II 12 kDa extrinsic protein"/>
    <property type="match status" value="1"/>
</dbReference>
<evidence type="ECO:0000313" key="2">
    <source>
        <dbReference type="Proteomes" id="UP001317001"/>
    </source>
</evidence>
<dbReference type="Pfam" id="PF12836">
    <property type="entry name" value="HHH_3"/>
    <property type="match status" value="2"/>
</dbReference>
<organism evidence="1 2">
    <name type="scientific">Paenimyroides aestuarii</name>
    <dbReference type="NCBI Taxonomy" id="2968490"/>
    <lineage>
        <taxon>Bacteria</taxon>
        <taxon>Pseudomonadati</taxon>
        <taxon>Bacteroidota</taxon>
        <taxon>Flavobacteriia</taxon>
        <taxon>Flavobacteriales</taxon>
        <taxon>Flavobacteriaceae</taxon>
        <taxon>Paenimyroides</taxon>
    </lineage>
</organism>
<gene>
    <name evidence="1" type="ORF">NPX36_07190</name>
</gene>
<dbReference type="InterPro" id="IPR051675">
    <property type="entry name" value="Endo/Exo/Phosphatase_dom_1"/>
</dbReference>
<accession>A0ABY5NNM6</accession>
<dbReference type="Gene3D" id="1.10.150.280">
    <property type="entry name" value="AF1531-like domain"/>
    <property type="match status" value="1"/>
</dbReference>
<dbReference type="Proteomes" id="UP001317001">
    <property type="component" value="Chromosome"/>
</dbReference>
<dbReference type="EMBL" id="CP102382">
    <property type="protein sequence ID" value="UUV20155.1"/>
    <property type="molecule type" value="Genomic_DNA"/>
</dbReference>
<keyword evidence="2" id="KW-1185">Reference proteome</keyword>
<reference evidence="1 2" key="1">
    <citation type="submission" date="2022-08" db="EMBL/GenBank/DDBJ databases">
        <title>Myroides zhujiangensis sp. nov., a novel bacterium isolated from sediment in the Pearl River Estuary.</title>
        <authorList>
            <person name="Cui L."/>
        </authorList>
    </citation>
    <scope>NUCLEOTIDE SEQUENCE [LARGE SCALE GENOMIC DNA]</scope>
    <source>
        <strain evidence="1 2">SCSIO 72103</strain>
    </source>
</reference>
<sequence>MKFQLPYLNNKQRITIFVFALLIVLLQVVLSILPNYFSKKDTVKYEIDETTQKSIDSLKAIALKKYEQQPFNPNYINDYKGFKLGMTTAEIDKLVAIRAQGKYVNSAAEFQQVTGVSNELLGKMAPYFKFPEWTQKKQTIVQNTQKEVFKKIDLNKASSQELVALKGIGDYYANVLIAEREKLNGFVHINQIDFIKGLRPETVKLLKQQVFVTPLKNINKINVNTASKEQLATIPYISTYVAREIVVLRSKQNEPLKMEDLRKINNFPLDKLEIIGLYLAF</sequence>
<evidence type="ECO:0000313" key="1">
    <source>
        <dbReference type="EMBL" id="UUV20155.1"/>
    </source>
</evidence>